<keyword evidence="6 14" id="KW-0597">Phosphoprotein</keyword>
<evidence type="ECO:0000256" key="6">
    <source>
        <dbReference type="ARBA" id="ARBA00022553"/>
    </source>
</evidence>
<dbReference type="InterPro" id="IPR029016">
    <property type="entry name" value="GAF-like_dom_sf"/>
</dbReference>
<evidence type="ECO:0000259" key="16">
    <source>
        <dbReference type="PROSITE" id="PS50109"/>
    </source>
</evidence>
<keyword evidence="5" id="KW-0997">Cell inner membrane</keyword>
<dbReference type="InterPro" id="IPR003018">
    <property type="entry name" value="GAF"/>
</dbReference>
<keyword evidence="10" id="KW-0547">Nucleotide-binding</keyword>
<keyword evidence="21" id="KW-1185">Reference proteome</keyword>
<dbReference type="SMART" id="SM00388">
    <property type="entry name" value="HisKA"/>
    <property type="match status" value="1"/>
</dbReference>
<evidence type="ECO:0000256" key="9">
    <source>
        <dbReference type="ARBA" id="ARBA00022777"/>
    </source>
</evidence>
<dbReference type="Pfam" id="PF08448">
    <property type="entry name" value="PAS_4"/>
    <property type="match status" value="1"/>
</dbReference>
<dbReference type="SUPFAM" id="SSF47384">
    <property type="entry name" value="Homodimeric domain of signal transducing histidine kinase"/>
    <property type="match status" value="1"/>
</dbReference>
<evidence type="ECO:0000313" key="20">
    <source>
        <dbReference type="EMBL" id="MBB4286143.1"/>
    </source>
</evidence>
<evidence type="ECO:0000256" key="2">
    <source>
        <dbReference type="ARBA" id="ARBA00004429"/>
    </source>
</evidence>
<feature type="domain" description="PAS" evidence="18">
    <location>
        <begin position="801"/>
        <end position="854"/>
    </location>
</feature>
<feature type="domain" description="Histidine kinase" evidence="16">
    <location>
        <begin position="1053"/>
        <end position="1305"/>
    </location>
</feature>
<dbReference type="SMART" id="SM00091">
    <property type="entry name" value="PAS"/>
    <property type="match status" value="3"/>
</dbReference>
<dbReference type="Gene3D" id="1.10.287.130">
    <property type="match status" value="1"/>
</dbReference>
<keyword evidence="10" id="KW-0067">ATP-binding</keyword>
<feature type="domain" description="PAC" evidence="19">
    <location>
        <begin position="857"/>
        <end position="908"/>
    </location>
</feature>
<dbReference type="PROSITE" id="PS50109">
    <property type="entry name" value="HIS_KIN"/>
    <property type="match status" value="1"/>
</dbReference>
<evidence type="ECO:0000256" key="3">
    <source>
        <dbReference type="ARBA" id="ARBA00012438"/>
    </source>
</evidence>
<evidence type="ECO:0000256" key="10">
    <source>
        <dbReference type="ARBA" id="ARBA00022840"/>
    </source>
</evidence>
<dbReference type="SUPFAM" id="SSF55781">
    <property type="entry name" value="GAF domain-like"/>
    <property type="match status" value="1"/>
</dbReference>
<comment type="caution">
    <text evidence="20">The sequence shown here is derived from an EMBL/GenBank/DDBJ whole genome shotgun (WGS) entry which is preliminary data.</text>
</comment>
<dbReference type="PANTHER" id="PTHR43047">
    <property type="entry name" value="TWO-COMPONENT HISTIDINE PROTEIN KINASE"/>
    <property type="match status" value="1"/>
</dbReference>
<evidence type="ECO:0000256" key="5">
    <source>
        <dbReference type="ARBA" id="ARBA00022519"/>
    </source>
</evidence>
<organism evidence="20 21">
    <name type="scientific">Roseospira goensis</name>
    <dbReference type="NCBI Taxonomy" id="391922"/>
    <lineage>
        <taxon>Bacteria</taxon>
        <taxon>Pseudomonadati</taxon>
        <taxon>Pseudomonadota</taxon>
        <taxon>Alphaproteobacteria</taxon>
        <taxon>Rhodospirillales</taxon>
        <taxon>Rhodospirillaceae</taxon>
        <taxon>Roseospira</taxon>
    </lineage>
</organism>
<dbReference type="SUPFAM" id="SSF52172">
    <property type="entry name" value="CheY-like"/>
    <property type="match status" value="1"/>
</dbReference>
<dbReference type="EMBL" id="JACIGI010000013">
    <property type="protein sequence ID" value="MBB4286143.1"/>
    <property type="molecule type" value="Genomic_DNA"/>
</dbReference>
<protein>
    <recommendedName>
        <fullName evidence="3">histidine kinase</fullName>
        <ecNumber evidence="3">2.7.13.3</ecNumber>
    </recommendedName>
</protein>
<evidence type="ECO:0000256" key="1">
    <source>
        <dbReference type="ARBA" id="ARBA00000085"/>
    </source>
</evidence>
<dbReference type="Pfam" id="PF00512">
    <property type="entry name" value="HisKA"/>
    <property type="match status" value="1"/>
</dbReference>
<dbReference type="Pfam" id="PF00072">
    <property type="entry name" value="Response_reg"/>
    <property type="match status" value="1"/>
</dbReference>
<name>A0A7W6RZL3_9PROT</name>
<dbReference type="Gene3D" id="1.20.120.160">
    <property type="entry name" value="HPT domain"/>
    <property type="match status" value="1"/>
</dbReference>
<dbReference type="InterPro" id="IPR035965">
    <property type="entry name" value="PAS-like_dom_sf"/>
</dbReference>
<feature type="modified residue" description="4-aspartylphosphate" evidence="14">
    <location>
        <position position="1422"/>
    </location>
</feature>
<dbReference type="SUPFAM" id="SSF47226">
    <property type="entry name" value="Histidine-containing phosphotransfer domain, HPT domain"/>
    <property type="match status" value="1"/>
</dbReference>
<dbReference type="InterPro" id="IPR036890">
    <property type="entry name" value="HATPase_C_sf"/>
</dbReference>
<dbReference type="CDD" id="cd16922">
    <property type="entry name" value="HATPase_EvgS-ArcB-TorS-like"/>
    <property type="match status" value="1"/>
</dbReference>
<dbReference type="InterPro" id="IPR003594">
    <property type="entry name" value="HATPase_dom"/>
</dbReference>
<evidence type="ECO:0000256" key="11">
    <source>
        <dbReference type="ARBA" id="ARBA00022989"/>
    </source>
</evidence>
<keyword evidence="12" id="KW-0902">Two-component regulatory system</keyword>
<evidence type="ECO:0000256" key="15">
    <source>
        <dbReference type="SAM" id="MobiDB-lite"/>
    </source>
</evidence>
<evidence type="ECO:0000256" key="14">
    <source>
        <dbReference type="PROSITE-ProRule" id="PRU00169"/>
    </source>
</evidence>
<evidence type="ECO:0000313" key="21">
    <source>
        <dbReference type="Proteomes" id="UP000555728"/>
    </source>
</evidence>
<feature type="domain" description="PAS" evidence="18">
    <location>
        <begin position="476"/>
        <end position="521"/>
    </location>
</feature>
<dbReference type="InterPro" id="IPR000014">
    <property type="entry name" value="PAS"/>
</dbReference>
<keyword evidence="8" id="KW-0812">Transmembrane</keyword>
<dbReference type="InterPro" id="IPR003661">
    <property type="entry name" value="HisK_dim/P_dom"/>
</dbReference>
<dbReference type="Pfam" id="PF01590">
    <property type="entry name" value="GAF"/>
    <property type="match status" value="1"/>
</dbReference>
<gene>
    <name evidence="20" type="ORF">GGD88_001870</name>
</gene>
<keyword evidence="7" id="KW-0808">Transferase</keyword>
<dbReference type="Gene3D" id="3.30.450.40">
    <property type="match status" value="1"/>
</dbReference>
<dbReference type="InterPro" id="IPR011006">
    <property type="entry name" value="CheY-like_superfamily"/>
</dbReference>
<keyword evidence="11" id="KW-1133">Transmembrane helix</keyword>
<dbReference type="InterPro" id="IPR004358">
    <property type="entry name" value="Sig_transdc_His_kin-like_C"/>
</dbReference>
<dbReference type="PANTHER" id="PTHR43047:SF64">
    <property type="entry name" value="HISTIDINE KINASE CONTAINING CHEY-HOMOLOGOUS RECEIVER DOMAIN AND PAS DOMAIN-RELATED"/>
    <property type="match status" value="1"/>
</dbReference>
<dbReference type="InterPro" id="IPR005467">
    <property type="entry name" value="His_kinase_dom"/>
</dbReference>
<evidence type="ECO:0000256" key="13">
    <source>
        <dbReference type="ARBA" id="ARBA00023136"/>
    </source>
</evidence>
<dbReference type="Pfam" id="PF00989">
    <property type="entry name" value="PAS"/>
    <property type="match status" value="1"/>
</dbReference>
<dbReference type="EC" id="2.7.13.3" evidence="3"/>
<dbReference type="SMART" id="SM00065">
    <property type="entry name" value="GAF"/>
    <property type="match status" value="1"/>
</dbReference>
<dbReference type="SMART" id="SM00086">
    <property type="entry name" value="PAC"/>
    <property type="match status" value="3"/>
</dbReference>
<feature type="domain" description="PAC" evidence="19">
    <location>
        <begin position="983"/>
        <end position="1035"/>
    </location>
</feature>
<dbReference type="SMART" id="SM00387">
    <property type="entry name" value="HATPase_c"/>
    <property type="match status" value="1"/>
</dbReference>
<sequence length="1646" mass="172408">MGRQTGDANAALVGLRRLSELTAALQAPDITVAAIGRLVTAALVALPGVGEARLVRHPGGLEVSRAGVAPAAAADGAAVQGARARAAVALDDQPWGELEVTAAHAGAALPDGVADAVRLAAGQVALAVRAAEARAGGGADAALSLLCEALGARLDAGMTLPEALHGEAAAVMALARADGLVVTTFGDRLCLGCTAPEEQALLDALHAPTERGPRRLETPAALPGLPAGTVAAVAVLPVGEDDSDGVALVRRRPAPTAPARGFAPAERRVLVRLHRFLRERMALVSIRRRGLLGRLLTSISRSVLANPPGCTGAMIEALGTVGEALGADMALLGVCDDGAAGPATVPGACPDAWTPAAVWTRPGQSRRAETVLAPDCAGLPWVGPALARDTVVRLSRPEAAPPDLRALADHLAARGVRSVLALPLLHRGALAGAVAFVTLCQTRPWSDWDVRFAGLAAEILGQAMLRERLEHARAASEDRFRALFHQSREPLFLLDQNARLLDANPAAEAVVGSSRRTMMEREIEDTVSMNGRPLRRAELRERLAALEPGRLGAMEVVQHRDDGTAVPLELTARRFEHSGRPLYLLSALDISARKAAEAARIRRMARDELMLAVAKRFVRESLETATASALADVGLFLSLDLVLVQEPQTPDAPPVTRFAWQRDPARDDLHAAVAALPKARLGLEVGRPWQWRGAPARDGKGESDGEGDGDADPALGDLALLAAPVRVEHRVVAQVILAVRTQPAHDWRDEDRRLLAFLCEMYAIAVSRLHERNARADSEHRLEAFASNLPGAVWRRVLLPDGRLRYTYISGGLQRLLSVDPAEALHDPAPLLAVIHPEDRAGMMASVQHSARTLRDWVREFRIVDREGRLLWVHASGKVERLPDGSVAWDGITLDISARKRSEQALRESETRFRTAFNEAAEGMALIGPEGRWLRVNQSLAALLGAAPDAVIGTPVTAWVGRADRAALRRLRRALVRDPAAVTEIEVRLRRPDGAAFWVRGKAAPVLDADGRLLHLVAHVQDVSAQRATQALLVRARDQAEATARAKSEFLALMSHEIRTPLAGMIGLAQLLQREGLTAPQARRAGRIEAAGRLLLGMIDDILTLSKAEAGGVAVTHEPFAPASLLAEVLGLLSVTAEDKGLRLSMALDPAVPARLHGPAAAIRQVLFNLVGNAVKFTEAGQIVVRAQAGGPDPDDAPTVVTGGEAARRAVQPPAPTDGADPAWLTVAVDDTGIGVAPGQRTAIFEPFSQGPGGDRPAVRRATGRGVGLGLAICRRMVAAMGGDIGVTSTPEEGSRFWFTVPVRAAVPLDDATASPDGTPDGTQDAEIERDAATRPADAEPEAGAPATARPTEARPTMVRPTEAPAGRPRVLVVDDDDVNREVLESTLDALGCAAVGFADGATLLRAAGDGGLAVPDLILMDLNMPAPDGAETTRQLGTLGRAWARVPVLGVTAGAGSCDGGASAAPPGMRACLRKPVDPAVLHRLLARWIAADLGADPPAAACAGGDRDADVDAEAETVLDPSVWARRLATLGHRRVARRLADLRVIGDALRAWAAHGSPEATDLTPAEAAAHAHRIRGAAGILGAPALAAAAAALETALETPETPGTTPAAPQAGAAHARAGFVRAWDAAIAAFDDALARGAAG</sequence>
<keyword evidence="4" id="KW-1003">Cell membrane</keyword>
<dbReference type="GO" id="GO:0000155">
    <property type="term" value="F:phosphorelay sensor kinase activity"/>
    <property type="evidence" value="ECO:0007669"/>
    <property type="project" value="InterPro"/>
</dbReference>
<evidence type="ECO:0000259" key="17">
    <source>
        <dbReference type="PROSITE" id="PS50110"/>
    </source>
</evidence>
<feature type="region of interest" description="Disordered" evidence="15">
    <location>
        <begin position="1332"/>
        <end position="1365"/>
    </location>
</feature>
<dbReference type="InterPro" id="IPR013656">
    <property type="entry name" value="PAS_4"/>
</dbReference>
<dbReference type="InterPro" id="IPR036097">
    <property type="entry name" value="HisK_dim/P_sf"/>
</dbReference>
<dbReference type="RefSeq" id="WP_184434561.1">
    <property type="nucleotide sequence ID" value="NZ_JACIGI010000013.1"/>
</dbReference>
<evidence type="ECO:0000256" key="7">
    <source>
        <dbReference type="ARBA" id="ARBA00022679"/>
    </source>
</evidence>
<evidence type="ECO:0000256" key="8">
    <source>
        <dbReference type="ARBA" id="ARBA00022692"/>
    </source>
</evidence>
<feature type="domain" description="PAS" evidence="18">
    <location>
        <begin position="909"/>
        <end position="979"/>
    </location>
</feature>
<dbReference type="Pfam" id="PF01627">
    <property type="entry name" value="Hpt"/>
    <property type="match status" value="1"/>
</dbReference>
<evidence type="ECO:0000259" key="19">
    <source>
        <dbReference type="PROSITE" id="PS50113"/>
    </source>
</evidence>
<comment type="subcellular location">
    <subcellularLocation>
        <location evidence="2">Cell inner membrane</location>
        <topology evidence="2">Multi-pass membrane protein</topology>
    </subcellularLocation>
</comment>
<dbReference type="SUPFAM" id="SSF55785">
    <property type="entry name" value="PYP-like sensor domain (PAS domain)"/>
    <property type="match status" value="3"/>
</dbReference>
<dbReference type="Pfam" id="PF02518">
    <property type="entry name" value="HATPase_c"/>
    <property type="match status" value="1"/>
</dbReference>
<dbReference type="GO" id="GO:0006355">
    <property type="term" value="P:regulation of DNA-templated transcription"/>
    <property type="evidence" value="ECO:0007669"/>
    <property type="project" value="InterPro"/>
</dbReference>
<dbReference type="GO" id="GO:0005886">
    <property type="term" value="C:plasma membrane"/>
    <property type="evidence" value="ECO:0007669"/>
    <property type="project" value="UniProtKB-SubCell"/>
</dbReference>
<dbReference type="PRINTS" id="PR00344">
    <property type="entry name" value="BCTRLSENSOR"/>
</dbReference>
<feature type="domain" description="Response regulatory" evidence="17">
    <location>
        <begin position="1370"/>
        <end position="1491"/>
    </location>
</feature>
<dbReference type="InterPro" id="IPR013655">
    <property type="entry name" value="PAS_fold_3"/>
</dbReference>
<reference evidence="20 21" key="1">
    <citation type="submission" date="2020-08" db="EMBL/GenBank/DDBJ databases">
        <title>Genome sequencing of Purple Non-Sulfur Bacteria from various extreme environments.</title>
        <authorList>
            <person name="Mayer M."/>
        </authorList>
    </citation>
    <scope>NUCLEOTIDE SEQUENCE [LARGE SCALE GENOMIC DNA]</scope>
    <source>
        <strain evidence="20 21">JA135</strain>
    </source>
</reference>
<dbReference type="InterPro" id="IPR001789">
    <property type="entry name" value="Sig_transdc_resp-reg_receiver"/>
</dbReference>
<keyword evidence="13" id="KW-0472">Membrane</keyword>
<dbReference type="Gene3D" id="3.30.565.10">
    <property type="entry name" value="Histidine kinase-like ATPase, C-terminal domain"/>
    <property type="match status" value="1"/>
</dbReference>
<evidence type="ECO:0000256" key="4">
    <source>
        <dbReference type="ARBA" id="ARBA00022475"/>
    </source>
</evidence>
<dbReference type="PROSITE" id="PS50113">
    <property type="entry name" value="PAC"/>
    <property type="match status" value="2"/>
</dbReference>
<dbReference type="Pfam" id="PF08447">
    <property type="entry name" value="PAS_3"/>
    <property type="match status" value="1"/>
</dbReference>
<dbReference type="InterPro" id="IPR013767">
    <property type="entry name" value="PAS_fold"/>
</dbReference>
<dbReference type="InterPro" id="IPR001610">
    <property type="entry name" value="PAC"/>
</dbReference>
<proteinExistence type="predicted"/>
<dbReference type="InterPro" id="IPR036641">
    <property type="entry name" value="HPT_dom_sf"/>
</dbReference>
<keyword evidence="9" id="KW-0418">Kinase</keyword>
<dbReference type="Gene3D" id="3.40.50.2300">
    <property type="match status" value="1"/>
</dbReference>
<dbReference type="CDD" id="cd17546">
    <property type="entry name" value="REC_hyHK_CKI1_RcsC-like"/>
    <property type="match status" value="1"/>
</dbReference>
<comment type="catalytic activity">
    <reaction evidence="1">
        <text>ATP + protein L-histidine = ADP + protein N-phospho-L-histidine.</text>
        <dbReference type="EC" id="2.7.13.3"/>
    </reaction>
</comment>
<dbReference type="PROSITE" id="PS50110">
    <property type="entry name" value="RESPONSE_REGULATORY"/>
    <property type="match status" value="1"/>
</dbReference>
<accession>A0A7W6RZL3</accession>
<dbReference type="InterPro" id="IPR000700">
    <property type="entry name" value="PAS-assoc_C"/>
</dbReference>
<feature type="region of interest" description="Disordered" evidence="15">
    <location>
        <begin position="692"/>
        <end position="711"/>
    </location>
</feature>
<dbReference type="SUPFAM" id="SSF55874">
    <property type="entry name" value="ATPase domain of HSP90 chaperone/DNA topoisomerase II/histidine kinase"/>
    <property type="match status" value="1"/>
</dbReference>
<dbReference type="InterPro" id="IPR008207">
    <property type="entry name" value="Sig_transdc_His_kin_Hpt_dom"/>
</dbReference>
<dbReference type="Proteomes" id="UP000555728">
    <property type="component" value="Unassembled WGS sequence"/>
</dbReference>
<evidence type="ECO:0000259" key="18">
    <source>
        <dbReference type="PROSITE" id="PS50112"/>
    </source>
</evidence>
<dbReference type="SMART" id="SM00448">
    <property type="entry name" value="REC"/>
    <property type="match status" value="1"/>
</dbReference>
<dbReference type="Gene3D" id="3.30.450.20">
    <property type="entry name" value="PAS domain"/>
    <property type="match status" value="3"/>
</dbReference>
<dbReference type="CDD" id="cd00082">
    <property type="entry name" value="HisKA"/>
    <property type="match status" value="1"/>
</dbReference>
<dbReference type="CDD" id="cd00130">
    <property type="entry name" value="PAS"/>
    <property type="match status" value="3"/>
</dbReference>
<dbReference type="PROSITE" id="PS50112">
    <property type="entry name" value="PAS"/>
    <property type="match status" value="3"/>
</dbReference>
<feature type="compositionally biased region" description="Low complexity" evidence="15">
    <location>
        <begin position="1342"/>
        <end position="1357"/>
    </location>
</feature>
<dbReference type="NCBIfam" id="TIGR00229">
    <property type="entry name" value="sensory_box"/>
    <property type="match status" value="2"/>
</dbReference>
<evidence type="ECO:0000256" key="12">
    <source>
        <dbReference type="ARBA" id="ARBA00023012"/>
    </source>
</evidence>